<feature type="compositionally biased region" description="Pro residues" evidence="1">
    <location>
        <begin position="1269"/>
        <end position="1283"/>
    </location>
</feature>
<feature type="compositionally biased region" description="Basic and acidic residues" evidence="1">
    <location>
        <begin position="418"/>
        <end position="431"/>
    </location>
</feature>
<reference evidence="3" key="1">
    <citation type="submission" date="2021-02" db="EMBL/GenBank/DDBJ databases">
        <authorList>
            <person name="Dougan E. K."/>
            <person name="Rhodes N."/>
            <person name="Thang M."/>
            <person name="Chan C."/>
        </authorList>
    </citation>
    <scope>NUCLEOTIDE SEQUENCE</scope>
</reference>
<feature type="region of interest" description="Disordered" evidence="1">
    <location>
        <begin position="379"/>
        <end position="475"/>
    </location>
</feature>
<keyword evidence="4" id="KW-1185">Reference proteome</keyword>
<sequence length="1410" mass="155770">MLLSGFVLLSCVALRSTWQRSPGFASSGAASSIQGGARQHTSTSRDMIMENKIDDSKLVPSFDGKLDQYRDYRKRALLYFNSLEDAKQNLAGPRLISNLSGPAFECFRERDPADFRNPRGVLQLLAILDDRFQFSPEQDLSDRLEELFFRLRRRRGEETTSFSTRFETLMAKTEALITEEQRAERKKQQDLQRAEYRRQSLDFIVARQEYEALLTTLADGADRPEAPRPPVPPQEMPTVQPFSFPETMKGFLFLRHIGISLQTRSSLLRSSGGSLRYDRVSDLLRRTELDALVAARAQPQGQGHGFMADAATEDNDDDDDWPAEDEVEYDDFGGYVEEEESEESFEDEQEDGAVDDEYDAAMVGYLEARRKFMDLRRARGFQEPEQSSSTAKGASKHRDRDRRDDRREGRGKPTGPSRRPDFSWRERDRRKPGQQQRGRRPGTPPPTRKKGTGKTKNRGKGSRAGSSSRRGEPAGAQYLGMAVNAATTSSMTASPHDFVPEFSFAAFPVSVPPPPGLDASSTSSTGARQCGFVSRFALSSVEQFAEECLELDRSLGLVCPEQGEEQACCLVTPPGYAILDTGCTSTLVGSENERLWRAELEKRFEGINGETRASYQVRYPVRIGMGEVKLKLNSVGHYMIPLLDFPGEQSPSDRVPNDHALASAEVEPPGLKVELRDNASSPDQSASVEHTVPKYQSAWRVRAAQIGYRAKVIRRPPPQLKGGWVTVLSLDDQSLKVAVEWTRCEDCVGQQHLLHLGSVMMRVSSLKISLVVTLIRPPLTHSTPTIMPCKCLSGPDSEQMPQYAHCGSHFIESFGNATGTTWHCTVCRAKCRECKGRVARWIKSTNKIEYSHRKDCAATPVPGPSGITLLADGDLVRVSDADATIDKHGKVPYPFNVRQVALFTEKLQALKEAENGRTDIPPGPFSLTSQKETKPEIKEIKGTVSAGRMTVGTAGMAASSEGSRGYPTVQHRPQIEPHTLDDVTKVQQTVRDMLAREYQTFPTSTATDVPMAATKSIPDQVKDLEEQAAALIAQVPDQRNHSGVVRYDPDVDGFSLPQAWKAAPKEGSLFGWVMLGGKSCIARLDDRADLQLLFDAIEYQVTDPDLQKQLNALQTTLARVLGEWFYVDHCSELQGTRRFAVICSVFMLGSAIAARASFCNICAMQAPPTMAESDEDLELLSETAKVQATRPRPYKGPYYRGQAVLVYRTQLPLLENAAKPDFQESKTSRGTDIRSERPTSAELEASYDEPEGRVVIESLREEAEYEPRPQAPPTPGPSTPVPGTPAGTPRPGVETLEAPVVPVSLAPPEGGDLTPAPPVVPVETAVESTKRGDKRPHDTSDTDEMSHLRALRGPDQSQSSGNVGTATPATTVLTGAEQEHYIDSLKEVPLKSLRDGVLDRDGQTLFWSQL</sequence>
<evidence type="ECO:0000313" key="3">
    <source>
        <dbReference type="EMBL" id="CAE7487604.1"/>
    </source>
</evidence>
<evidence type="ECO:0000256" key="1">
    <source>
        <dbReference type="SAM" id="MobiDB-lite"/>
    </source>
</evidence>
<feature type="region of interest" description="Disordered" evidence="1">
    <location>
        <begin position="915"/>
        <end position="934"/>
    </location>
</feature>
<evidence type="ECO:0000313" key="4">
    <source>
        <dbReference type="Proteomes" id="UP000601435"/>
    </source>
</evidence>
<feature type="region of interest" description="Disordered" evidence="1">
    <location>
        <begin position="1218"/>
        <end position="1375"/>
    </location>
</feature>
<dbReference type="OrthoDB" id="429052at2759"/>
<feature type="compositionally biased region" description="Basic and acidic residues" evidence="1">
    <location>
        <begin position="1328"/>
        <end position="1347"/>
    </location>
</feature>
<feature type="compositionally biased region" description="Acidic residues" evidence="1">
    <location>
        <begin position="311"/>
        <end position="326"/>
    </location>
</feature>
<feature type="non-terminal residue" evidence="3">
    <location>
        <position position="1410"/>
    </location>
</feature>
<feature type="chain" id="PRO_5032663887" evidence="2">
    <location>
        <begin position="20"/>
        <end position="1410"/>
    </location>
</feature>
<feature type="region of interest" description="Disordered" evidence="1">
    <location>
        <begin position="300"/>
        <end position="326"/>
    </location>
</feature>
<accession>A0A812SRY4</accession>
<gene>
    <name evidence="3" type="ORF">SNEC2469_LOCUS13855</name>
</gene>
<proteinExistence type="predicted"/>
<name>A0A812SRY4_9DINO</name>
<feature type="signal peptide" evidence="2">
    <location>
        <begin position="1"/>
        <end position="19"/>
    </location>
</feature>
<feature type="compositionally biased region" description="Polar residues" evidence="1">
    <location>
        <begin position="1355"/>
        <end position="1373"/>
    </location>
</feature>
<feature type="compositionally biased region" description="Low complexity" evidence="1">
    <location>
        <begin position="1284"/>
        <end position="1293"/>
    </location>
</feature>
<feature type="compositionally biased region" description="Basic and acidic residues" evidence="1">
    <location>
        <begin position="1250"/>
        <end position="1267"/>
    </location>
</feature>
<feature type="compositionally biased region" description="Basic residues" evidence="1">
    <location>
        <begin position="447"/>
        <end position="461"/>
    </location>
</feature>
<feature type="compositionally biased region" description="Basic and acidic residues" evidence="1">
    <location>
        <begin position="396"/>
        <end position="411"/>
    </location>
</feature>
<feature type="non-terminal residue" evidence="3">
    <location>
        <position position="1"/>
    </location>
</feature>
<feature type="compositionally biased region" description="Basic and acidic residues" evidence="1">
    <location>
        <begin position="1221"/>
        <end position="1239"/>
    </location>
</feature>
<keyword evidence="2" id="KW-0732">Signal</keyword>
<evidence type="ECO:0000256" key="2">
    <source>
        <dbReference type="SAM" id="SignalP"/>
    </source>
</evidence>
<organism evidence="3 4">
    <name type="scientific">Symbiodinium necroappetens</name>
    <dbReference type="NCBI Taxonomy" id="1628268"/>
    <lineage>
        <taxon>Eukaryota</taxon>
        <taxon>Sar</taxon>
        <taxon>Alveolata</taxon>
        <taxon>Dinophyceae</taxon>
        <taxon>Suessiales</taxon>
        <taxon>Symbiodiniaceae</taxon>
        <taxon>Symbiodinium</taxon>
    </lineage>
</organism>
<dbReference type="Proteomes" id="UP000601435">
    <property type="component" value="Unassembled WGS sequence"/>
</dbReference>
<protein>
    <submittedName>
        <fullName evidence="3">Uncharacterized protein</fullName>
    </submittedName>
</protein>
<dbReference type="EMBL" id="CAJNJA010022158">
    <property type="protein sequence ID" value="CAE7487604.1"/>
    <property type="molecule type" value="Genomic_DNA"/>
</dbReference>
<comment type="caution">
    <text evidence="3">The sequence shown here is derived from an EMBL/GenBank/DDBJ whole genome shotgun (WGS) entry which is preliminary data.</text>
</comment>